<organism evidence="3 4">
    <name type="scientific">Gossypium klotzschianum</name>
    <dbReference type="NCBI Taxonomy" id="34286"/>
    <lineage>
        <taxon>Eukaryota</taxon>
        <taxon>Viridiplantae</taxon>
        <taxon>Streptophyta</taxon>
        <taxon>Embryophyta</taxon>
        <taxon>Tracheophyta</taxon>
        <taxon>Spermatophyta</taxon>
        <taxon>Magnoliopsida</taxon>
        <taxon>eudicotyledons</taxon>
        <taxon>Gunneridae</taxon>
        <taxon>Pentapetalae</taxon>
        <taxon>rosids</taxon>
        <taxon>malvids</taxon>
        <taxon>Malvales</taxon>
        <taxon>Malvaceae</taxon>
        <taxon>Malvoideae</taxon>
        <taxon>Gossypium</taxon>
    </lineage>
</organism>
<comment type="caution">
    <text evidence="3">The sequence shown here is derived from an EMBL/GenBank/DDBJ whole genome shotgun (WGS) entry which is preliminary data.</text>
</comment>
<feature type="domain" description="Disease resistance protein At4g27190-like leucine-rich repeats" evidence="2">
    <location>
        <begin position="1"/>
        <end position="41"/>
    </location>
</feature>
<feature type="domain" description="Disease resistance protein At4g27190-like leucine-rich repeats" evidence="2">
    <location>
        <begin position="94"/>
        <end position="245"/>
    </location>
</feature>
<feature type="non-terminal residue" evidence="3">
    <location>
        <position position="1"/>
    </location>
</feature>
<evidence type="ECO:0000313" key="3">
    <source>
        <dbReference type="EMBL" id="MBA0654828.1"/>
    </source>
</evidence>
<accession>A0A7J8UWC3</accession>
<keyword evidence="4" id="KW-1185">Reference proteome</keyword>
<reference evidence="3 4" key="1">
    <citation type="journal article" date="2019" name="Genome Biol. Evol.">
        <title>Insights into the evolution of the New World diploid cottons (Gossypium, subgenus Houzingenia) based on genome sequencing.</title>
        <authorList>
            <person name="Grover C.E."/>
            <person name="Arick M.A. 2nd"/>
            <person name="Thrash A."/>
            <person name="Conover J.L."/>
            <person name="Sanders W.S."/>
            <person name="Peterson D.G."/>
            <person name="Frelichowski J.E."/>
            <person name="Scheffler J.A."/>
            <person name="Scheffler B.E."/>
            <person name="Wendel J.F."/>
        </authorList>
    </citation>
    <scope>NUCLEOTIDE SEQUENCE [LARGE SCALE GENOMIC DNA]</scope>
    <source>
        <strain evidence="3">57</strain>
        <tissue evidence="3">Leaf</tissue>
    </source>
</reference>
<name>A0A7J8UWC3_9ROSI</name>
<protein>
    <recommendedName>
        <fullName evidence="2">Disease resistance protein At4g27190-like leucine-rich repeats domain-containing protein</fullName>
    </recommendedName>
</protein>
<dbReference type="EMBL" id="JABFAB010000007">
    <property type="protein sequence ID" value="MBA0654828.1"/>
    <property type="molecule type" value="Genomic_DNA"/>
</dbReference>
<evidence type="ECO:0000259" key="2">
    <source>
        <dbReference type="Pfam" id="PF23247"/>
    </source>
</evidence>
<dbReference type="Pfam" id="PF23247">
    <property type="entry name" value="LRR_RPS2"/>
    <property type="match status" value="2"/>
</dbReference>
<sequence>MSFESLRQVRIKECWSMKTLFPLSIAKELQQLERLTIASCGLEEIVSKRMHKTTWLAPKRLRISSFGSIKIFGHEESQIQHPLFLIEKVIPQLEKVSFTHGDIEMISDGQYEVDLFCNIKFLRISSYFDVSGVFPISLLRRFYNLESLELGSCNFKELAYFESHACEDEDMIIMIPKIKKLAMHLKFSKFSELIDIWGRSPQEMLDFTTLEFLGVCDSNNLRYIFYFSTTFGLRQLRKMEIKRCGNLEQVIKEEGSTTMVEEAITDSSKIISIFPRLQSIIVESCPDMRSVYLGNEDKEAIIDDEVDSIVMFFSDK</sequence>
<gene>
    <name evidence="3" type="ORF">Goklo_021743</name>
</gene>
<dbReference type="InterPro" id="IPR050905">
    <property type="entry name" value="Plant_NBS-LRR"/>
</dbReference>
<dbReference type="Gene3D" id="3.80.10.10">
    <property type="entry name" value="Ribonuclease Inhibitor"/>
    <property type="match status" value="1"/>
</dbReference>
<dbReference type="AlphaFoldDB" id="A0A7J8UWC3"/>
<proteinExistence type="predicted"/>
<dbReference type="InterPro" id="IPR057135">
    <property type="entry name" value="At4g27190-like_LRR"/>
</dbReference>
<dbReference type="OrthoDB" id="993338at2759"/>
<dbReference type="Proteomes" id="UP000593573">
    <property type="component" value="Unassembled WGS sequence"/>
</dbReference>
<dbReference type="InterPro" id="IPR032675">
    <property type="entry name" value="LRR_dom_sf"/>
</dbReference>
<dbReference type="SUPFAM" id="SSF52047">
    <property type="entry name" value="RNI-like"/>
    <property type="match status" value="1"/>
</dbReference>
<evidence type="ECO:0000256" key="1">
    <source>
        <dbReference type="ARBA" id="ARBA00022821"/>
    </source>
</evidence>
<dbReference type="PANTHER" id="PTHR33463">
    <property type="entry name" value="NB-ARC DOMAIN-CONTAINING PROTEIN-RELATED"/>
    <property type="match status" value="1"/>
</dbReference>
<evidence type="ECO:0000313" key="4">
    <source>
        <dbReference type="Proteomes" id="UP000593573"/>
    </source>
</evidence>
<keyword evidence="1" id="KW-0611">Plant defense</keyword>